<evidence type="ECO:0000313" key="5">
    <source>
        <dbReference type="EMBL" id="PWR74366.1"/>
    </source>
</evidence>
<reference evidence="5 6" key="1">
    <citation type="submission" date="2018-05" db="EMBL/GenBank/DDBJ databases">
        <title>Draft genome of Methanospirillum lacunae Ki8-1.</title>
        <authorList>
            <person name="Dueholm M.S."/>
            <person name="Nielsen P.H."/>
            <person name="Bakmann L.F."/>
            <person name="Otzen D.E."/>
        </authorList>
    </citation>
    <scope>NUCLEOTIDE SEQUENCE [LARGE SCALE GENOMIC DNA]</scope>
    <source>
        <strain evidence="5 6">Ki8-1</strain>
    </source>
</reference>
<comment type="catalytic activity">
    <reaction evidence="1">
        <text>a beta-lactam + H2O = a substituted beta-amino acid</text>
        <dbReference type="Rhea" id="RHEA:20401"/>
        <dbReference type="ChEBI" id="CHEBI:15377"/>
        <dbReference type="ChEBI" id="CHEBI:35627"/>
        <dbReference type="ChEBI" id="CHEBI:140347"/>
        <dbReference type="EC" id="3.5.2.6"/>
    </reaction>
</comment>
<organism evidence="5 6">
    <name type="scientific">Methanospirillum lacunae</name>
    <dbReference type="NCBI Taxonomy" id="668570"/>
    <lineage>
        <taxon>Archaea</taxon>
        <taxon>Methanobacteriati</taxon>
        <taxon>Methanobacteriota</taxon>
        <taxon>Stenosarchaea group</taxon>
        <taxon>Methanomicrobia</taxon>
        <taxon>Methanomicrobiales</taxon>
        <taxon>Methanospirillaceae</taxon>
        <taxon>Methanospirillum</taxon>
    </lineage>
</organism>
<dbReference type="InterPro" id="IPR012338">
    <property type="entry name" value="Beta-lactam/transpept-like"/>
</dbReference>
<dbReference type="GO" id="GO:0008800">
    <property type="term" value="F:beta-lactamase activity"/>
    <property type="evidence" value="ECO:0007669"/>
    <property type="project" value="UniProtKB-EC"/>
</dbReference>
<keyword evidence="3" id="KW-0046">Antibiotic resistance</keyword>
<dbReference type="GO" id="GO:0046677">
    <property type="term" value="P:response to antibiotic"/>
    <property type="evidence" value="ECO:0007669"/>
    <property type="project" value="UniProtKB-KW"/>
</dbReference>
<dbReference type="GO" id="GO:0017001">
    <property type="term" value="P:antibiotic catabolic process"/>
    <property type="evidence" value="ECO:0007669"/>
    <property type="project" value="InterPro"/>
</dbReference>
<evidence type="ECO:0000256" key="3">
    <source>
        <dbReference type="ARBA" id="ARBA00023251"/>
    </source>
</evidence>
<dbReference type="OrthoDB" id="111095at2157"/>
<name>A0A2V2N9P9_9EURY</name>
<dbReference type="Pfam" id="PF00144">
    <property type="entry name" value="Beta-lactamase"/>
    <property type="match status" value="1"/>
</dbReference>
<keyword evidence="2" id="KW-0378">Hydrolase</keyword>
<dbReference type="EMBL" id="QGMY01000002">
    <property type="protein sequence ID" value="PWR74366.1"/>
    <property type="molecule type" value="Genomic_DNA"/>
</dbReference>
<evidence type="ECO:0000256" key="2">
    <source>
        <dbReference type="ARBA" id="ARBA00022801"/>
    </source>
</evidence>
<dbReference type="PROSITE" id="PS00336">
    <property type="entry name" value="BETA_LACTAMASE_C"/>
    <property type="match status" value="1"/>
</dbReference>
<feature type="domain" description="Beta-lactamase-related" evidence="4">
    <location>
        <begin position="58"/>
        <end position="382"/>
    </location>
</feature>
<keyword evidence="6" id="KW-1185">Reference proteome</keyword>
<dbReference type="AlphaFoldDB" id="A0A2V2N9P9"/>
<sequence>MNIKVSTAILCILFLITHTSGLSSPQEWKTSSAGNFSSLSKEEVDSFISPLITYNLSKGIVVVLADQNGYVWYSYGAPDPKTGKPIDNTTLFEIGSISKTLTGILMADSDLKGTFNLSAPVNSWLSDDHLLPGDGDIEITGIDLVTHQSGLPRSPEKFSEVNPADSDADQIEESMQHFQTMSADDTYQEISNSTLMAPPGYQYLYSNLGGAIAGDIVSKSQNKAYSDLLADTITIPLGMTSTGSSWSSDDLSRRVTGYRGYAYPTDEAHLIRFNEFWTATGGIHSDADDMALFLGAELGLFDSSLSKAILKTHTPLSIASDGPPLLEQGIFLDILHNRDGTIIMKKPGETNSHQAEIAWNPSLGSGVAILSDTAHIGGIHVEDTAIALLEKMQVKQMNKR</sequence>
<dbReference type="SUPFAM" id="SSF56601">
    <property type="entry name" value="beta-lactamase/transpeptidase-like"/>
    <property type="match status" value="1"/>
</dbReference>
<dbReference type="Gene3D" id="3.40.710.10">
    <property type="entry name" value="DD-peptidase/beta-lactamase superfamily"/>
    <property type="match status" value="1"/>
</dbReference>
<dbReference type="PANTHER" id="PTHR46825">
    <property type="entry name" value="D-ALANYL-D-ALANINE-CARBOXYPEPTIDASE/ENDOPEPTIDASE AMPH"/>
    <property type="match status" value="1"/>
</dbReference>
<dbReference type="RefSeq" id="WP_109967645.1">
    <property type="nucleotide sequence ID" value="NZ_CP176093.1"/>
</dbReference>
<dbReference type="InterPro" id="IPR001586">
    <property type="entry name" value="Beta-lactam_class-C_AS"/>
</dbReference>
<dbReference type="InterPro" id="IPR001466">
    <property type="entry name" value="Beta-lactam-related"/>
</dbReference>
<gene>
    <name evidence="5" type="ORF">DK846_04240</name>
</gene>
<dbReference type="InterPro" id="IPR050491">
    <property type="entry name" value="AmpC-like"/>
</dbReference>
<dbReference type="GeneID" id="97549748"/>
<protein>
    <recommendedName>
        <fullName evidence="4">Beta-lactamase-related domain-containing protein</fullName>
    </recommendedName>
</protein>
<comment type="caution">
    <text evidence="5">The sequence shown here is derived from an EMBL/GenBank/DDBJ whole genome shotgun (WGS) entry which is preliminary data.</text>
</comment>
<evidence type="ECO:0000256" key="1">
    <source>
        <dbReference type="ARBA" id="ARBA00001526"/>
    </source>
</evidence>
<proteinExistence type="predicted"/>
<accession>A0A2V2N9P9</accession>
<evidence type="ECO:0000259" key="4">
    <source>
        <dbReference type="Pfam" id="PF00144"/>
    </source>
</evidence>
<dbReference type="PANTHER" id="PTHR46825:SF9">
    <property type="entry name" value="BETA-LACTAMASE-RELATED DOMAIN-CONTAINING PROTEIN"/>
    <property type="match status" value="1"/>
</dbReference>
<dbReference type="Proteomes" id="UP000245657">
    <property type="component" value="Unassembled WGS sequence"/>
</dbReference>
<evidence type="ECO:0000313" key="6">
    <source>
        <dbReference type="Proteomes" id="UP000245657"/>
    </source>
</evidence>